<dbReference type="Gene3D" id="1.10.287.950">
    <property type="entry name" value="Methyl-accepting chemotaxis protein"/>
    <property type="match status" value="1"/>
</dbReference>
<dbReference type="EMBL" id="JACSQG010000001">
    <property type="protein sequence ID" value="MBD7975928.1"/>
    <property type="molecule type" value="Genomic_DNA"/>
</dbReference>
<comment type="caution">
    <text evidence="18">The sequence shown here is derived from an EMBL/GenBank/DDBJ whole genome shotgun (WGS) entry which is preliminary data.</text>
</comment>
<dbReference type="Pfam" id="PF00015">
    <property type="entry name" value="MCPsignal"/>
    <property type="match status" value="1"/>
</dbReference>
<dbReference type="InterPro" id="IPR000727">
    <property type="entry name" value="T_SNARE_dom"/>
</dbReference>
<dbReference type="PROSITE" id="PS50885">
    <property type="entry name" value="HAMP"/>
    <property type="match status" value="1"/>
</dbReference>
<dbReference type="Gene3D" id="1.20.1440.210">
    <property type="match status" value="1"/>
</dbReference>
<dbReference type="PROSITE" id="PS50111">
    <property type="entry name" value="CHEMOTAXIS_TRANSDUC_2"/>
    <property type="match status" value="1"/>
</dbReference>
<gene>
    <name evidence="18" type="ORF">H9642_01855</name>
</gene>
<keyword evidence="8 13" id="KW-0472">Membrane</keyword>
<keyword evidence="7 13" id="KW-1133">Transmembrane helix</keyword>
<feature type="transmembrane region" description="Helical" evidence="13">
    <location>
        <begin position="12"/>
        <end position="32"/>
    </location>
</feature>
<evidence type="ECO:0000256" key="4">
    <source>
        <dbReference type="ARBA" id="ARBA00022500"/>
    </source>
</evidence>
<feature type="domain" description="T-SNARE coiled-coil homology" evidence="15">
    <location>
        <begin position="555"/>
        <end position="617"/>
    </location>
</feature>
<organism evidence="18 19">
    <name type="scientific">Serpens gallinarum</name>
    <dbReference type="NCBI Taxonomy" id="2763075"/>
    <lineage>
        <taxon>Bacteria</taxon>
        <taxon>Pseudomonadati</taxon>
        <taxon>Pseudomonadota</taxon>
        <taxon>Gammaproteobacteria</taxon>
        <taxon>Pseudomonadales</taxon>
        <taxon>Pseudomonadaceae</taxon>
        <taxon>Pseudomonas</taxon>
    </lineage>
</organism>
<keyword evidence="12" id="KW-0175">Coiled coil</keyword>
<evidence type="ECO:0000256" key="13">
    <source>
        <dbReference type="SAM" id="Phobius"/>
    </source>
</evidence>
<evidence type="ECO:0000256" key="11">
    <source>
        <dbReference type="PROSITE-ProRule" id="PRU00284"/>
    </source>
</evidence>
<dbReference type="InterPro" id="IPR032255">
    <property type="entry name" value="HBM"/>
</dbReference>
<dbReference type="CDD" id="cd06225">
    <property type="entry name" value="HAMP"/>
    <property type="match status" value="1"/>
</dbReference>
<keyword evidence="5" id="KW-0997">Cell inner membrane</keyword>
<dbReference type="PANTHER" id="PTHR32089:SF120">
    <property type="entry name" value="METHYL-ACCEPTING CHEMOTAXIS PROTEIN TLPQ"/>
    <property type="match status" value="1"/>
</dbReference>
<dbReference type="Pfam" id="PF00672">
    <property type="entry name" value="HAMP"/>
    <property type="match status" value="1"/>
</dbReference>
<proteinExistence type="inferred from homology"/>
<dbReference type="PROSITE" id="PS50192">
    <property type="entry name" value="T_SNARE"/>
    <property type="match status" value="1"/>
</dbReference>
<evidence type="ECO:0000256" key="2">
    <source>
        <dbReference type="ARBA" id="ARBA00022475"/>
    </source>
</evidence>
<keyword evidence="19" id="KW-1185">Reference proteome</keyword>
<dbReference type="CDD" id="cd11386">
    <property type="entry name" value="MCP_signal"/>
    <property type="match status" value="1"/>
</dbReference>
<keyword evidence="9 11" id="KW-0807">Transducer</keyword>
<keyword evidence="4" id="KW-0145">Chemotaxis</keyword>
<accession>A0ABR8TKA2</accession>
<evidence type="ECO:0000256" key="10">
    <source>
        <dbReference type="ARBA" id="ARBA00029447"/>
    </source>
</evidence>
<dbReference type="InterPro" id="IPR004089">
    <property type="entry name" value="MCPsignal_dom"/>
</dbReference>
<evidence type="ECO:0000256" key="6">
    <source>
        <dbReference type="ARBA" id="ARBA00022692"/>
    </source>
</evidence>
<keyword evidence="6 13" id="KW-0812">Transmembrane</keyword>
<protein>
    <submittedName>
        <fullName evidence="18">Methyl-accepting chemotaxis protein</fullName>
    </submittedName>
</protein>
<dbReference type="SMART" id="SM01358">
    <property type="entry name" value="HBM"/>
    <property type="match status" value="1"/>
</dbReference>
<feature type="domain" description="HBM" evidence="17">
    <location>
        <begin position="37"/>
        <end position="284"/>
    </location>
</feature>
<comment type="similarity">
    <text evidence="10">Belongs to the methyl-accepting chemotaxis (MCP) protein family.</text>
</comment>
<evidence type="ECO:0000313" key="19">
    <source>
        <dbReference type="Proteomes" id="UP000611945"/>
    </source>
</evidence>
<dbReference type="PROSITE" id="PS51753">
    <property type="entry name" value="HBM"/>
    <property type="match status" value="1"/>
</dbReference>
<comment type="subcellular location">
    <subcellularLocation>
        <location evidence="1">Cell inner membrane</location>
        <topology evidence="1">Multi-pass membrane protein</topology>
    </subcellularLocation>
</comment>
<evidence type="ECO:0000259" key="15">
    <source>
        <dbReference type="PROSITE" id="PS50192"/>
    </source>
</evidence>
<dbReference type="SMART" id="SM00283">
    <property type="entry name" value="MA"/>
    <property type="match status" value="1"/>
</dbReference>
<evidence type="ECO:0000256" key="7">
    <source>
        <dbReference type="ARBA" id="ARBA00022989"/>
    </source>
</evidence>
<evidence type="ECO:0000259" key="17">
    <source>
        <dbReference type="PROSITE" id="PS51753"/>
    </source>
</evidence>
<dbReference type="Proteomes" id="UP000611945">
    <property type="component" value="Unassembled WGS sequence"/>
</dbReference>
<dbReference type="SMART" id="SM00304">
    <property type="entry name" value="HAMP"/>
    <property type="match status" value="2"/>
</dbReference>
<dbReference type="PANTHER" id="PTHR32089">
    <property type="entry name" value="METHYL-ACCEPTING CHEMOTAXIS PROTEIN MCPB"/>
    <property type="match status" value="1"/>
</dbReference>
<dbReference type="InterPro" id="IPR003660">
    <property type="entry name" value="HAMP_dom"/>
</dbReference>
<evidence type="ECO:0000256" key="1">
    <source>
        <dbReference type="ARBA" id="ARBA00004429"/>
    </source>
</evidence>
<evidence type="ECO:0000256" key="12">
    <source>
        <dbReference type="SAM" id="Coils"/>
    </source>
</evidence>
<feature type="transmembrane region" description="Helical" evidence="13">
    <location>
        <begin position="289"/>
        <end position="310"/>
    </location>
</feature>
<sequence>MNILKVSHKLALGFAAILTLTVAVALIGIYGMDALISRSDKAQDAAILLDEANQIRYAQVSFETRGDKQYVEAVDQSVARIVQLVQEHKAQFNDPEDLQRLDVIASEAQRYQQHFQELAALWQLKVTTRSGWVNAGNTSDALIAELEERWAGTADDPIVHTSRKAATIGLLAGEVSKHNRLVRFMVRGYLMTETEQSLQQLQQQFKRLQAAVDKLDRHLAGASAELLQPLHESVGTYISQFAKLPPIVASQVQARQEMQRIFDNIYRNTNEIVQSQTEKRSAEAGGRQALLLGITLLAVALGLFISWLIVRQITNPLAQAVRVAERIGAGDMTEQPRQQRGDEFGQLLDALDLTRGNLRDMLAQVAGITSQLASAAEQLSTVTEQTSAGIQSQRKETDQVATAMHEMAATVQEVARNADEASSAAQHAERQAVKGNVVVERALAQIDSLSSQVGLSAEAMDQLNKEAAGISTVLTVIHGIAEQTNLLALNAAIEAARAGEAGRGFAVVADEVRGLAQRTQESTAQIEGLIDTLQQGALNASSMMDSSRGLAAETVSLARDVGEELQAITRSISTIQTMNLQIATASEEQSSVAEDINRSVLNVRDVADQSAAAAEQTAASTVQLARLGNELQGLAARFRV</sequence>
<evidence type="ECO:0000256" key="8">
    <source>
        <dbReference type="ARBA" id="ARBA00023136"/>
    </source>
</evidence>
<evidence type="ECO:0000313" key="18">
    <source>
        <dbReference type="EMBL" id="MBD7975928.1"/>
    </source>
</evidence>
<evidence type="ECO:0000256" key="3">
    <source>
        <dbReference type="ARBA" id="ARBA00022481"/>
    </source>
</evidence>
<evidence type="ECO:0000256" key="9">
    <source>
        <dbReference type="ARBA" id="ARBA00023224"/>
    </source>
</evidence>
<reference evidence="18 19" key="1">
    <citation type="submission" date="2020-08" db="EMBL/GenBank/DDBJ databases">
        <title>A Genomic Blueprint of the Chicken Gut Microbiome.</title>
        <authorList>
            <person name="Gilroy R."/>
            <person name="Ravi A."/>
            <person name="Getino M."/>
            <person name="Pursley I."/>
            <person name="Horton D.L."/>
            <person name="Alikhan N.-F."/>
            <person name="Baker D."/>
            <person name="Gharbi K."/>
            <person name="Hall N."/>
            <person name="Watson M."/>
            <person name="Adriaenssens E.M."/>
            <person name="Foster-Nyarko E."/>
            <person name="Jarju S."/>
            <person name="Secka A."/>
            <person name="Antonio M."/>
            <person name="Oren A."/>
            <person name="Chaudhuri R."/>
            <person name="La Ragione R.M."/>
            <person name="Hildebrand F."/>
            <person name="Pallen M.J."/>
        </authorList>
    </citation>
    <scope>NUCLEOTIDE SEQUENCE [LARGE SCALE GENOMIC DNA]</scope>
    <source>
        <strain evidence="18 19">Sa2CUA2</strain>
    </source>
</reference>
<feature type="coiled-coil region" evidence="12">
    <location>
        <begin position="191"/>
        <end position="225"/>
    </location>
</feature>
<feature type="domain" description="Methyl-accepting transducer" evidence="14">
    <location>
        <begin position="368"/>
        <end position="604"/>
    </location>
</feature>
<dbReference type="Pfam" id="PF16591">
    <property type="entry name" value="HBM"/>
    <property type="match status" value="1"/>
</dbReference>
<name>A0ABR8TKA2_9PSED</name>
<dbReference type="SUPFAM" id="SSF58104">
    <property type="entry name" value="Methyl-accepting chemotaxis protein (MCP) signaling domain"/>
    <property type="match status" value="1"/>
</dbReference>
<keyword evidence="3" id="KW-0488">Methylation</keyword>
<evidence type="ECO:0000259" key="16">
    <source>
        <dbReference type="PROSITE" id="PS50885"/>
    </source>
</evidence>
<evidence type="ECO:0000259" key="14">
    <source>
        <dbReference type="PROSITE" id="PS50111"/>
    </source>
</evidence>
<feature type="domain" description="HAMP" evidence="16">
    <location>
        <begin position="311"/>
        <end position="363"/>
    </location>
</feature>
<evidence type="ECO:0000256" key="5">
    <source>
        <dbReference type="ARBA" id="ARBA00022519"/>
    </source>
</evidence>
<keyword evidence="2" id="KW-1003">Cell membrane</keyword>